<dbReference type="Gene3D" id="2.120.10.30">
    <property type="entry name" value="TolB, C-terminal domain"/>
    <property type="match status" value="1"/>
</dbReference>
<evidence type="ECO:0000313" key="2">
    <source>
        <dbReference type="Proteomes" id="UP000651112"/>
    </source>
</evidence>
<dbReference type="InterPro" id="IPR011042">
    <property type="entry name" value="6-blade_b-propeller_TolB-like"/>
</dbReference>
<reference evidence="1 2" key="1">
    <citation type="submission" date="2020-08" db="EMBL/GenBank/DDBJ databases">
        <title>Sphingobacterium sp. DN00404 isolated from aquaculture water.</title>
        <authorList>
            <person name="Zhang M."/>
        </authorList>
    </citation>
    <scope>NUCLEOTIDE SEQUENCE [LARGE SCALE GENOMIC DNA]</scope>
    <source>
        <strain evidence="1 2">KCTC 42746</strain>
    </source>
</reference>
<gene>
    <name evidence="1" type="ORF">H8B21_15895</name>
</gene>
<dbReference type="EMBL" id="JACNYL010000003">
    <property type="protein sequence ID" value="MBD1423052.1"/>
    <property type="molecule type" value="Genomic_DNA"/>
</dbReference>
<dbReference type="PANTHER" id="PTHR36842">
    <property type="entry name" value="PROTEIN TOLB HOMOLOG"/>
    <property type="match status" value="1"/>
</dbReference>
<name>A0ABR7XVH0_9SPHI</name>
<proteinExistence type="predicted"/>
<organism evidence="1 2">
    <name type="scientific">Sphingobacterium chuzhouense</name>
    <dbReference type="NCBI Taxonomy" id="1742264"/>
    <lineage>
        <taxon>Bacteria</taxon>
        <taxon>Pseudomonadati</taxon>
        <taxon>Bacteroidota</taxon>
        <taxon>Sphingobacteriia</taxon>
        <taxon>Sphingobacteriales</taxon>
        <taxon>Sphingobacteriaceae</taxon>
        <taxon>Sphingobacterium</taxon>
    </lineage>
</organism>
<dbReference type="SUPFAM" id="SSF82171">
    <property type="entry name" value="DPP6 N-terminal domain-like"/>
    <property type="match status" value="1"/>
</dbReference>
<evidence type="ECO:0000313" key="1">
    <source>
        <dbReference type="EMBL" id="MBD1423052.1"/>
    </source>
</evidence>
<dbReference type="PANTHER" id="PTHR36842:SF1">
    <property type="entry name" value="PROTEIN TOLB"/>
    <property type="match status" value="1"/>
</dbReference>
<accession>A0ABR7XVH0</accession>
<evidence type="ECO:0008006" key="3">
    <source>
        <dbReference type="Google" id="ProtNLM"/>
    </source>
</evidence>
<protein>
    <recommendedName>
        <fullName evidence="3">Translocation protein TolB</fullName>
    </recommendedName>
</protein>
<keyword evidence="2" id="KW-1185">Reference proteome</keyword>
<sequence length="936" mass="106892">MNKHIYISILSLLILLINIHTSKGQIIDNDQAHSSVKWRQIDAENFRLLFPSTFENTAKKLAEQLPKIQQESRKSLRTSPPKITFVLQGNHLMQNGFVQLAPRKSELFAVPSSTADNQEWLPNLALHELRHVAQFDKLTGKLKAPFFEQLAFALYGLNLPAWYFEGDAVQVETMYSEGGRGRLPSWEMPIRANILSGKSYGFNKYVLGSFKDNVPSYYTIGFFMSSYLTNHHGIASHEKILTDMRAKLLRPFNFQRAVKLVSGKKPTGIFDNTILELTKKWEQESPISPDKPNLPTKNSRYPSDYLLPQMNGDQELYVLKSSPTAVNEIKRLDSLGNETGVVKTGIQITPYFHLRNKEIVWDEYRKHARFGKQTYNVINVYDTETGRTRTLTKASRFYSPAFHPTRDEIVVVEVNPANLSRLVILDSKTGEIRDSVAVPNGMHIQQPKYDTSGDKVVAIAVTEQGTNLVEFNLITKELDLVLPWGNQQLERPFYYHDDIIFKAHNDGVDNIYLFNRATGQHKLTNAAYGAFNPAIATNGSLLYNDYQYNGYKLAQKEIALSTTQQTEHIRLPYISPTLKDIQRDSLSSEPVSPIVVKKYNPSTHAINFHSLSISGTNFESFDNYIPGIFWLSNDILNTTQVKLGYEFDPDISKSRYSAEVSYKRYFPAFTVRYMNRGMVGNAVSGNNPNNIMMFDYRDHHATFEMSIPLSIYRRNMVYSYGVNFGTSYTKRYNTSLQLQNFQDVIAFPLNYQVYINRNSMRSKMDLAPRWGQNFSITFRHRPFTTGSSGEVLSLRTNFYFPGLWTNHSLQLRFAAQKNSGIYLGTYDIPMVSGWGHFNSPIVKNTAMASYRLPLFYPDWSIGSLAYIKRFQGLLFSDFQNVDESLAPKSFGIGLSADLNVFRYVLPDINVSTRLTYINDNTASNKIVPTFGFSYSY</sequence>
<comment type="caution">
    <text evidence="1">The sequence shown here is derived from an EMBL/GenBank/DDBJ whole genome shotgun (WGS) entry which is preliminary data.</text>
</comment>
<dbReference type="RefSeq" id="WP_190314712.1">
    <property type="nucleotide sequence ID" value="NZ_JACNYL010000003.1"/>
</dbReference>
<dbReference type="Proteomes" id="UP000651112">
    <property type="component" value="Unassembled WGS sequence"/>
</dbReference>